<dbReference type="Pfam" id="PF14542">
    <property type="entry name" value="Acetyltransf_CG"/>
    <property type="match status" value="1"/>
</dbReference>
<dbReference type="InterPro" id="IPR031165">
    <property type="entry name" value="GNAT_YJDJ"/>
</dbReference>
<dbReference type="STRING" id="1210086.GCA_001613105_01454"/>
<protein>
    <recommendedName>
        <fullName evidence="1">N-acetyltransferase domain-containing protein</fullName>
    </recommendedName>
</protein>
<evidence type="ECO:0000313" key="2">
    <source>
        <dbReference type="EMBL" id="RDI66507.1"/>
    </source>
</evidence>
<dbReference type="PROSITE" id="PS51729">
    <property type="entry name" value="GNAT_YJDJ"/>
    <property type="match status" value="1"/>
</dbReference>
<dbReference type="Gene3D" id="3.40.630.30">
    <property type="match status" value="1"/>
</dbReference>
<dbReference type="Proteomes" id="UP000254869">
    <property type="component" value="Unassembled WGS sequence"/>
</dbReference>
<evidence type="ECO:0000259" key="1">
    <source>
        <dbReference type="PROSITE" id="PS51729"/>
    </source>
</evidence>
<feature type="domain" description="N-acetyltransferase" evidence="1">
    <location>
        <begin position="11"/>
        <end position="98"/>
    </location>
</feature>
<dbReference type="InterPro" id="IPR016181">
    <property type="entry name" value="Acyl_CoA_acyltransferase"/>
</dbReference>
<evidence type="ECO:0000313" key="3">
    <source>
        <dbReference type="Proteomes" id="UP000254869"/>
    </source>
</evidence>
<reference evidence="2 3" key="1">
    <citation type="submission" date="2018-07" db="EMBL/GenBank/DDBJ databases">
        <title>Genomic Encyclopedia of Type Strains, Phase IV (KMG-IV): sequencing the most valuable type-strain genomes for metagenomic binning, comparative biology and taxonomic classification.</title>
        <authorList>
            <person name="Goeker M."/>
        </authorList>
    </citation>
    <scope>NUCLEOTIDE SEQUENCE [LARGE SCALE GENOMIC DNA]</scope>
    <source>
        <strain evidence="2 3">DSM 44290</strain>
    </source>
</reference>
<keyword evidence="3" id="KW-1185">Reference proteome</keyword>
<dbReference type="SUPFAM" id="SSF55729">
    <property type="entry name" value="Acyl-CoA N-acyltransferases (Nat)"/>
    <property type="match status" value="1"/>
</dbReference>
<proteinExistence type="predicted"/>
<dbReference type="PANTHER" id="PTHR31435:SF10">
    <property type="entry name" value="BSR4717 PROTEIN"/>
    <property type="match status" value="1"/>
</dbReference>
<dbReference type="RefSeq" id="WP_067993842.1">
    <property type="nucleotide sequence ID" value="NZ_QQBC01000004.1"/>
</dbReference>
<dbReference type="InterPro" id="IPR045057">
    <property type="entry name" value="Gcn5-rel_NAT"/>
</dbReference>
<dbReference type="PANTHER" id="PTHR31435">
    <property type="entry name" value="PROTEIN NATD1"/>
    <property type="match status" value="1"/>
</dbReference>
<organism evidence="2 3">
    <name type="scientific">Nocardia pseudobrasiliensis</name>
    <dbReference type="NCBI Taxonomy" id="45979"/>
    <lineage>
        <taxon>Bacteria</taxon>
        <taxon>Bacillati</taxon>
        <taxon>Actinomycetota</taxon>
        <taxon>Actinomycetes</taxon>
        <taxon>Mycobacteriales</taxon>
        <taxon>Nocardiaceae</taxon>
        <taxon>Nocardia</taxon>
    </lineage>
</organism>
<dbReference type="AlphaFoldDB" id="A0A370I6Z2"/>
<accession>A0A370I6Z2</accession>
<dbReference type="CDD" id="cd04301">
    <property type="entry name" value="NAT_SF"/>
    <property type="match status" value="1"/>
</dbReference>
<name>A0A370I6Z2_9NOCA</name>
<gene>
    <name evidence="2" type="ORF">DFR76_104257</name>
</gene>
<dbReference type="EMBL" id="QQBC01000004">
    <property type="protein sequence ID" value="RDI66507.1"/>
    <property type="molecule type" value="Genomic_DNA"/>
</dbReference>
<comment type="caution">
    <text evidence="2">The sequence shown here is derived from an EMBL/GenBank/DDBJ whole genome shotgun (WGS) entry which is preliminary data.</text>
</comment>
<sequence length="104" mass="11713">MSEQAVTTAVVRNDAQHRYEIWYGDKLAGFAEYREHDDDDTVFIHTEIDTEFGGKGLGSVLAHDAIEDAVARGRVIVARCPFIKGWLDKHPEYDEHVAGKGIQR</sequence>